<dbReference type="EMBL" id="RQYS01000097">
    <property type="protein sequence ID" value="RRD56824.1"/>
    <property type="molecule type" value="Genomic_DNA"/>
</dbReference>
<organism evidence="1 2">
    <name type="scientific">Tannerella forsythia</name>
    <name type="common">Bacteroides forsythus</name>
    <dbReference type="NCBI Taxonomy" id="28112"/>
    <lineage>
        <taxon>Bacteria</taxon>
        <taxon>Pseudomonadati</taxon>
        <taxon>Bacteroidota</taxon>
        <taxon>Bacteroidia</taxon>
        <taxon>Bacteroidales</taxon>
        <taxon>Tannerellaceae</taxon>
        <taxon>Tannerella</taxon>
    </lineage>
</organism>
<comment type="caution">
    <text evidence="1">The sequence shown here is derived from an EMBL/GenBank/DDBJ whole genome shotgun (WGS) entry which is preliminary data.</text>
</comment>
<protein>
    <recommendedName>
        <fullName evidence="3">Antitoxin Xre/MbcA/ParS-like toxin-binding domain-containing protein</fullName>
    </recommendedName>
</protein>
<sequence length="99" mass="11719">MNLEQCYSSDEVWKYFVKIAKHEIASAAFNTNKSILDKLKRKLKKHNDIAYVAYYLLYNDSINWIERRIPALDNLMPIECLASEELTNRLREVLLRTPL</sequence>
<dbReference type="OrthoDB" id="6922296at2"/>
<dbReference type="AlphaFoldDB" id="A0A3P1XD79"/>
<gene>
    <name evidence="1" type="ORF">EII40_13535</name>
</gene>
<reference evidence="1 2" key="1">
    <citation type="submission" date="2018-11" db="EMBL/GenBank/DDBJ databases">
        <title>Genomes From Bacteria Associated with the Canine Oral Cavity: a Test Case for Automated Genome-Based Taxonomic Assignment.</title>
        <authorList>
            <person name="Coil D.A."/>
            <person name="Jospin G."/>
            <person name="Darling A.E."/>
            <person name="Wallis C."/>
            <person name="Davis I.J."/>
            <person name="Harris S."/>
            <person name="Eisen J.A."/>
            <person name="Holcombe L.J."/>
            <person name="O'Flynn C."/>
        </authorList>
    </citation>
    <scope>NUCLEOTIDE SEQUENCE [LARGE SCALE GENOMIC DNA]</scope>
    <source>
        <strain evidence="1 2">OH2617_COT-023</strain>
    </source>
</reference>
<dbReference type="Proteomes" id="UP000278609">
    <property type="component" value="Unassembled WGS sequence"/>
</dbReference>
<evidence type="ECO:0008006" key="3">
    <source>
        <dbReference type="Google" id="ProtNLM"/>
    </source>
</evidence>
<dbReference type="RefSeq" id="WP_124752751.1">
    <property type="nucleotide sequence ID" value="NZ_RQYS01000097.1"/>
</dbReference>
<evidence type="ECO:0000313" key="1">
    <source>
        <dbReference type="EMBL" id="RRD56824.1"/>
    </source>
</evidence>
<name>A0A3P1XD79_TANFO</name>
<accession>A0A3P1XD79</accession>
<proteinExistence type="predicted"/>
<evidence type="ECO:0000313" key="2">
    <source>
        <dbReference type="Proteomes" id="UP000278609"/>
    </source>
</evidence>